<dbReference type="PANTHER" id="PTHR30482:SF10">
    <property type="entry name" value="HIGH-AFFINITY BRANCHED-CHAIN AMINO ACID TRANSPORT PROTEIN BRAE"/>
    <property type="match status" value="1"/>
</dbReference>
<organism evidence="8 9">
    <name type="scientific">Tepiditoga spiralis</name>
    <dbReference type="NCBI Taxonomy" id="2108365"/>
    <lineage>
        <taxon>Bacteria</taxon>
        <taxon>Thermotogati</taxon>
        <taxon>Thermotogota</taxon>
        <taxon>Thermotogae</taxon>
        <taxon>Petrotogales</taxon>
        <taxon>Petrotogaceae</taxon>
        <taxon>Tepiditoga</taxon>
    </lineage>
</organism>
<dbReference type="InterPro" id="IPR029058">
    <property type="entry name" value="AB_hydrolase_fold"/>
</dbReference>
<keyword evidence="9" id="KW-1185">Reference proteome</keyword>
<gene>
    <name evidence="8" type="ORF">OSSY52_16780</name>
</gene>
<dbReference type="GO" id="GO:0015658">
    <property type="term" value="F:branched-chain amino acid transmembrane transporter activity"/>
    <property type="evidence" value="ECO:0007669"/>
    <property type="project" value="InterPro"/>
</dbReference>
<feature type="transmembrane region" description="Helical" evidence="6">
    <location>
        <begin position="51"/>
        <end position="71"/>
    </location>
</feature>
<keyword evidence="4 6" id="KW-1133">Transmembrane helix</keyword>
<dbReference type="AlphaFoldDB" id="A0A7G1G9B9"/>
<feature type="transmembrane region" description="Helical" evidence="6">
    <location>
        <begin position="145"/>
        <end position="166"/>
    </location>
</feature>
<evidence type="ECO:0000256" key="5">
    <source>
        <dbReference type="ARBA" id="ARBA00023136"/>
    </source>
</evidence>
<evidence type="ECO:0000256" key="1">
    <source>
        <dbReference type="ARBA" id="ARBA00004651"/>
    </source>
</evidence>
<dbReference type="CDD" id="cd06581">
    <property type="entry name" value="TM_PBP1_LivM_like"/>
    <property type="match status" value="1"/>
</dbReference>
<dbReference type="InterPro" id="IPR043428">
    <property type="entry name" value="LivM-like"/>
</dbReference>
<evidence type="ECO:0000256" key="3">
    <source>
        <dbReference type="ARBA" id="ARBA00022692"/>
    </source>
</evidence>
<evidence type="ECO:0000256" key="6">
    <source>
        <dbReference type="SAM" id="Phobius"/>
    </source>
</evidence>
<evidence type="ECO:0000256" key="4">
    <source>
        <dbReference type="ARBA" id="ARBA00022989"/>
    </source>
</evidence>
<dbReference type="InterPro" id="IPR001851">
    <property type="entry name" value="ABC_transp_permease"/>
</dbReference>
<dbReference type="InParanoid" id="A0A7G1G9B9"/>
<evidence type="ECO:0000313" key="9">
    <source>
        <dbReference type="Proteomes" id="UP000516361"/>
    </source>
</evidence>
<dbReference type="Pfam" id="PF00561">
    <property type="entry name" value="Abhydrolase_1"/>
    <property type="match status" value="1"/>
</dbReference>
<feature type="domain" description="AB hydrolase-1" evidence="7">
    <location>
        <begin position="339"/>
        <end position="459"/>
    </location>
</feature>
<keyword evidence="3 6" id="KW-0812">Transmembrane</keyword>
<name>A0A7G1G9B9_9BACT</name>
<evidence type="ECO:0000259" key="7">
    <source>
        <dbReference type="Pfam" id="PF00561"/>
    </source>
</evidence>
<sequence length="569" mass="63872">MKKIIYTLLIGLSLGLIFSSKPFILLIFSSILIFSIVSQGLNILSGYTGQISIGHGAFMAIGAYTSTFLSINFNTPFILNLLIVIILSSILGIIIGMPALRLKGFYLAIATMAFGISIQELISSFSFLGGHIGIRNIPKIFNNDFGMFILNLIFYTLCIYVSDLIVNSTIGIKYKMVRDSEVAAKAYGISISKIKVHAFVVSSIYGGIAGSLYAHTIGYISPTDFGLNTSLNLLAIIVIGGMASSYGSLIGSIIIIGLPFLFSRTMIPMSFIFGILLIIFVLFIPNGIFYGILKGYYNFFELPFIYFIKKYHKKYKKVNKFVEINNKKIHYYENGEGIPIVMIHGNFASLNWFNQVNTIENFKIYSLDLPNFGLSDRINEFSIDTYSNYVKEFIITLKIKNPIIVGHSLGGAIAMNLILKNPNLSQNLILINSSSIDGLKTPEENYPILNLYKNNFSLFKKALKSIMPEMQNKKLLNELVKDGLLMKSECFIENARALEKYNYLKLKNKFNGKMLYLYGKKDTIVSTTMAKKTTDFFNGKLKIIDHVGHSLILEDPNLFITILKDFYKE</sequence>
<feature type="transmembrane region" description="Helical" evidence="6">
    <location>
        <begin position="269"/>
        <end position="293"/>
    </location>
</feature>
<dbReference type="EMBL" id="AP018712">
    <property type="protein sequence ID" value="BBE31537.1"/>
    <property type="molecule type" value="Genomic_DNA"/>
</dbReference>
<proteinExistence type="predicted"/>
<feature type="transmembrane region" description="Helical" evidence="6">
    <location>
        <begin position="198"/>
        <end position="221"/>
    </location>
</feature>
<protein>
    <recommendedName>
        <fullName evidence="7">AB hydrolase-1 domain-containing protein</fullName>
    </recommendedName>
</protein>
<dbReference type="InterPro" id="IPR000073">
    <property type="entry name" value="AB_hydrolase_1"/>
</dbReference>
<dbReference type="Proteomes" id="UP000516361">
    <property type="component" value="Chromosome"/>
</dbReference>
<dbReference type="SUPFAM" id="SSF53474">
    <property type="entry name" value="alpha/beta-Hydrolases"/>
    <property type="match status" value="1"/>
</dbReference>
<evidence type="ECO:0000256" key="2">
    <source>
        <dbReference type="ARBA" id="ARBA00022475"/>
    </source>
</evidence>
<dbReference type="GO" id="GO:0005886">
    <property type="term" value="C:plasma membrane"/>
    <property type="evidence" value="ECO:0007669"/>
    <property type="project" value="UniProtKB-SubCell"/>
</dbReference>
<comment type="subcellular location">
    <subcellularLocation>
        <location evidence="1">Cell membrane</location>
        <topology evidence="1">Multi-pass membrane protein</topology>
    </subcellularLocation>
</comment>
<keyword evidence="2" id="KW-1003">Cell membrane</keyword>
<dbReference type="PRINTS" id="PR00111">
    <property type="entry name" value="ABHYDROLASE"/>
</dbReference>
<reference evidence="8 9" key="1">
    <citation type="submission" date="2018-06" db="EMBL/GenBank/DDBJ databases">
        <title>Genome sequencing of Oceanotoga sp. sy52.</title>
        <authorList>
            <person name="Mori K."/>
        </authorList>
    </citation>
    <scope>NUCLEOTIDE SEQUENCE [LARGE SCALE GENOMIC DNA]</scope>
    <source>
        <strain evidence="9">sy52</strain>
    </source>
</reference>
<dbReference type="Gene3D" id="3.40.50.1820">
    <property type="entry name" value="alpha/beta hydrolase"/>
    <property type="match status" value="1"/>
</dbReference>
<feature type="transmembrane region" description="Helical" evidence="6">
    <location>
        <begin position="233"/>
        <end position="262"/>
    </location>
</feature>
<dbReference type="PANTHER" id="PTHR30482">
    <property type="entry name" value="HIGH-AFFINITY BRANCHED-CHAIN AMINO ACID TRANSPORT SYSTEM PERMEASE"/>
    <property type="match status" value="1"/>
</dbReference>
<feature type="transmembrane region" description="Helical" evidence="6">
    <location>
        <begin position="25"/>
        <end position="44"/>
    </location>
</feature>
<feature type="transmembrane region" description="Helical" evidence="6">
    <location>
        <begin position="77"/>
        <end position="97"/>
    </location>
</feature>
<dbReference type="KEGG" id="ocy:OSSY52_16780"/>
<dbReference type="RefSeq" id="WP_190614130.1">
    <property type="nucleotide sequence ID" value="NZ_AP018712.1"/>
</dbReference>
<dbReference type="Pfam" id="PF02653">
    <property type="entry name" value="BPD_transp_2"/>
    <property type="match status" value="1"/>
</dbReference>
<accession>A0A7G1G9B9</accession>
<evidence type="ECO:0000313" key="8">
    <source>
        <dbReference type="EMBL" id="BBE31537.1"/>
    </source>
</evidence>
<keyword evidence="5 6" id="KW-0472">Membrane</keyword>